<evidence type="ECO:0000259" key="1">
    <source>
        <dbReference type="SMART" id="SM00421"/>
    </source>
</evidence>
<dbReference type="Gene3D" id="1.10.10.10">
    <property type="entry name" value="Winged helix-like DNA-binding domain superfamily/Winged helix DNA-binding domain"/>
    <property type="match status" value="1"/>
</dbReference>
<dbReference type="Pfam" id="PF00196">
    <property type="entry name" value="GerE"/>
    <property type="match status" value="1"/>
</dbReference>
<name>A0A917VRL4_9ACTN</name>
<dbReference type="InterPro" id="IPR016032">
    <property type="entry name" value="Sig_transdc_resp-reg_C-effctor"/>
</dbReference>
<dbReference type="InterPro" id="IPR000792">
    <property type="entry name" value="Tscrpt_reg_LuxR_C"/>
</dbReference>
<reference evidence="2" key="2">
    <citation type="submission" date="2020-09" db="EMBL/GenBank/DDBJ databases">
        <authorList>
            <person name="Sun Q."/>
            <person name="Ohkuma M."/>
        </authorList>
    </citation>
    <scope>NUCLEOTIDE SEQUENCE</scope>
    <source>
        <strain evidence="2">JCM 13064</strain>
    </source>
</reference>
<dbReference type="GO" id="GO:0006355">
    <property type="term" value="P:regulation of DNA-templated transcription"/>
    <property type="evidence" value="ECO:0007669"/>
    <property type="project" value="InterPro"/>
</dbReference>
<gene>
    <name evidence="2" type="ORF">GCM10007964_56830</name>
</gene>
<dbReference type="InterPro" id="IPR036388">
    <property type="entry name" value="WH-like_DNA-bd_sf"/>
</dbReference>
<dbReference type="GO" id="GO:0003677">
    <property type="term" value="F:DNA binding"/>
    <property type="evidence" value="ECO:0007669"/>
    <property type="project" value="InterPro"/>
</dbReference>
<proteinExistence type="predicted"/>
<protein>
    <recommendedName>
        <fullName evidence="1">HTH luxR-type domain-containing protein</fullName>
    </recommendedName>
</protein>
<dbReference type="AlphaFoldDB" id="A0A917VRL4"/>
<evidence type="ECO:0000313" key="3">
    <source>
        <dbReference type="Proteomes" id="UP000645217"/>
    </source>
</evidence>
<keyword evidence="3" id="KW-1185">Reference proteome</keyword>
<reference evidence="2" key="1">
    <citation type="journal article" date="2014" name="Int. J. Syst. Evol. Microbiol.">
        <title>Complete genome sequence of Corynebacterium casei LMG S-19264T (=DSM 44701T), isolated from a smear-ripened cheese.</title>
        <authorList>
            <consortium name="US DOE Joint Genome Institute (JGI-PGF)"/>
            <person name="Walter F."/>
            <person name="Albersmeier A."/>
            <person name="Kalinowski J."/>
            <person name="Ruckert C."/>
        </authorList>
    </citation>
    <scope>NUCLEOTIDE SEQUENCE</scope>
    <source>
        <strain evidence="2">JCM 13064</strain>
    </source>
</reference>
<dbReference type="SUPFAM" id="SSF46894">
    <property type="entry name" value="C-terminal effector domain of the bipartite response regulators"/>
    <property type="match status" value="1"/>
</dbReference>
<accession>A0A917VRL4</accession>
<feature type="domain" description="HTH luxR-type" evidence="1">
    <location>
        <begin position="64"/>
        <end position="121"/>
    </location>
</feature>
<organism evidence="2 3">
    <name type="scientific">Sphaerisporangium melleum</name>
    <dbReference type="NCBI Taxonomy" id="321316"/>
    <lineage>
        <taxon>Bacteria</taxon>
        <taxon>Bacillati</taxon>
        <taxon>Actinomycetota</taxon>
        <taxon>Actinomycetes</taxon>
        <taxon>Streptosporangiales</taxon>
        <taxon>Streptosporangiaceae</taxon>
        <taxon>Sphaerisporangium</taxon>
    </lineage>
</organism>
<comment type="caution">
    <text evidence="2">The sequence shown here is derived from an EMBL/GenBank/DDBJ whole genome shotgun (WGS) entry which is preliminary data.</text>
</comment>
<dbReference type="Proteomes" id="UP000645217">
    <property type="component" value="Unassembled WGS sequence"/>
</dbReference>
<evidence type="ECO:0000313" key="2">
    <source>
        <dbReference type="EMBL" id="GGL07180.1"/>
    </source>
</evidence>
<dbReference type="EMBL" id="BMNT01000036">
    <property type="protein sequence ID" value="GGL07180.1"/>
    <property type="molecule type" value="Genomic_DNA"/>
</dbReference>
<sequence length="153" mass="17085">MRGARPGMRRSITADGPDLGINRAHGWSIPMVKRTLLAYRHGDSIRTPPGNAFDPGRRMKQVSDGLIDDRDRLLIVMLARGHTTARIAREMRLSRYTIAERISKLLDRFGCSNRSELVAYSYVHELLHAGSWPPCAAAAGRIDPHVKAELSRS</sequence>
<dbReference type="SMART" id="SM00421">
    <property type="entry name" value="HTH_LUXR"/>
    <property type="match status" value="1"/>
</dbReference>